<proteinExistence type="predicted"/>
<sequence length="185" mass="20542">MTDEEFAELLSMPLDDFSMPSSNSNPQLAFPSIPTTSSSLSESPSGIFDLNQFGTSTSTFGLDLSSLTPQLPQDMSIDPLSDARIQPLFDLVQTAMSKMIAQQEEHNKGVIEKQKDQDRQLQDLSDKLDHIREGLDSFSADVWRWTRPTGLEYGEELNSSDCGYSDMSGVALGYDLDMDAWLDEV</sequence>
<organism evidence="2 3">
    <name type="scientific">Colletotrichum kahawae</name>
    <name type="common">Coffee berry disease fungus</name>
    <dbReference type="NCBI Taxonomy" id="34407"/>
    <lineage>
        <taxon>Eukaryota</taxon>
        <taxon>Fungi</taxon>
        <taxon>Dikarya</taxon>
        <taxon>Ascomycota</taxon>
        <taxon>Pezizomycotina</taxon>
        <taxon>Sordariomycetes</taxon>
        <taxon>Hypocreomycetidae</taxon>
        <taxon>Glomerellales</taxon>
        <taxon>Glomerellaceae</taxon>
        <taxon>Colletotrichum</taxon>
        <taxon>Colletotrichum gloeosporioides species complex</taxon>
    </lineage>
</organism>
<gene>
    <name evidence="2" type="ORF">CKAH01_11543</name>
</gene>
<dbReference type="AlphaFoldDB" id="A0AAD9YTQ5"/>
<reference evidence="2" key="1">
    <citation type="submission" date="2023-02" db="EMBL/GenBank/DDBJ databases">
        <title>Colletotrichum kahawae CIFC_Que2 genome sequencing and assembly.</title>
        <authorList>
            <person name="Baroncelli R."/>
        </authorList>
    </citation>
    <scope>NUCLEOTIDE SEQUENCE</scope>
    <source>
        <strain evidence="2">CIFC_Que2</strain>
    </source>
</reference>
<feature type="region of interest" description="Disordered" evidence="1">
    <location>
        <begin position="13"/>
        <end position="37"/>
    </location>
</feature>
<accession>A0AAD9YTQ5</accession>
<evidence type="ECO:0000313" key="3">
    <source>
        <dbReference type="Proteomes" id="UP001281614"/>
    </source>
</evidence>
<dbReference type="EMBL" id="VYYT01000007">
    <property type="protein sequence ID" value="KAK2778952.1"/>
    <property type="molecule type" value="Genomic_DNA"/>
</dbReference>
<comment type="caution">
    <text evidence="2">The sequence shown here is derived from an EMBL/GenBank/DDBJ whole genome shotgun (WGS) entry which is preliminary data.</text>
</comment>
<keyword evidence="3" id="KW-1185">Reference proteome</keyword>
<evidence type="ECO:0000256" key="1">
    <source>
        <dbReference type="SAM" id="MobiDB-lite"/>
    </source>
</evidence>
<protein>
    <submittedName>
        <fullName evidence="2">Uncharacterized protein</fullName>
    </submittedName>
</protein>
<dbReference type="Proteomes" id="UP001281614">
    <property type="component" value="Unassembled WGS sequence"/>
</dbReference>
<evidence type="ECO:0000313" key="2">
    <source>
        <dbReference type="EMBL" id="KAK2778952.1"/>
    </source>
</evidence>
<name>A0AAD9YTQ5_COLKA</name>